<reference evidence="2 3" key="1">
    <citation type="submission" date="2024-09" db="EMBL/GenBank/DDBJ databases">
        <authorList>
            <person name="Sun Q."/>
            <person name="Mori K."/>
        </authorList>
    </citation>
    <scope>NUCLEOTIDE SEQUENCE [LARGE SCALE GENOMIC DNA]</scope>
    <source>
        <strain evidence="2 3">KCTC 23315</strain>
    </source>
</reference>
<name>A0ABV6BCR4_9GAMM</name>
<gene>
    <name evidence="2" type="ORF">ACFFJP_10145</name>
</gene>
<evidence type="ECO:0000313" key="2">
    <source>
        <dbReference type="EMBL" id="MFC0048649.1"/>
    </source>
</evidence>
<proteinExistence type="predicted"/>
<organism evidence="2 3">
    <name type="scientific">Rheinheimera tilapiae</name>
    <dbReference type="NCBI Taxonomy" id="875043"/>
    <lineage>
        <taxon>Bacteria</taxon>
        <taxon>Pseudomonadati</taxon>
        <taxon>Pseudomonadota</taxon>
        <taxon>Gammaproteobacteria</taxon>
        <taxon>Chromatiales</taxon>
        <taxon>Chromatiaceae</taxon>
        <taxon>Rheinheimera</taxon>
    </lineage>
</organism>
<comment type="caution">
    <text evidence="2">The sequence shown here is derived from an EMBL/GenBank/DDBJ whole genome shotgun (WGS) entry which is preliminary data.</text>
</comment>
<feature type="transmembrane region" description="Helical" evidence="1">
    <location>
        <begin position="103"/>
        <end position="121"/>
    </location>
</feature>
<dbReference type="RefSeq" id="WP_377243029.1">
    <property type="nucleotide sequence ID" value="NZ_JBHLXP010000001.1"/>
</dbReference>
<feature type="transmembrane region" description="Helical" evidence="1">
    <location>
        <begin position="20"/>
        <end position="41"/>
    </location>
</feature>
<keyword evidence="3" id="KW-1185">Reference proteome</keyword>
<keyword evidence="1" id="KW-1133">Transmembrane helix</keyword>
<dbReference type="Proteomes" id="UP001589813">
    <property type="component" value="Unassembled WGS sequence"/>
</dbReference>
<feature type="transmembrane region" description="Helical" evidence="1">
    <location>
        <begin position="73"/>
        <end position="91"/>
    </location>
</feature>
<sequence>MDEPVSSRPRKNRRKGPDWIVLSFHWLSVIGWVILIVALGLSHMAKPEMNTGLVRYWGIQLRNYWEPTLTGQLIYLLWWCCLVSLCSIVLNQFRLRRATDRQQYNSVALLLIALAALSFFYQV</sequence>
<evidence type="ECO:0000313" key="3">
    <source>
        <dbReference type="Proteomes" id="UP001589813"/>
    </source>
</evidence>
<protein>
    <submittedName>
        <fullName evidence="2">Uncharacterized protein</fullName>
    </submittedName>
</protein>
<keyword evidence="1" id="KW-0472">Membrane</keyword>
<dbReference type="EMBL" id="JBHLXP010000001">
    <property type="protein sequence ID" value="MFC0048649.1"/>
    <property type="molecule type" value="Genomic_DNA"/>
</dbReference>
<evidence type="ECO:0000256" key="1">
    <source>
        <dbReference type="SAM" id="Phobius"/>
    </source>
</evidence>
<accession>A0ABV6BCR4</accession>
<keyword evidence="1" id="KW-0812">Transmembrane</keyword>